<dbReference type="AlphaFoldDB" id="A0AAQ4CNX2"/>
<name>A0AAQ4CNX2_9CREN</name>
<dbReference type="EMBL" id="AP025226">
    <property type="protein sequence ID" value="BDB97503.1"/>
    <property type="molecule type" value="Genomic_DNA"/>
</dbReference>
<evidence type="ECO:0000313" key="1">
    <source>
        <dbReference type="EMBL" id="BDB97503.1"/>
    </source>
</evidence>
<evidence type="ECO:0000313" key="2">
    <source>
        <dbReference type="Proteomes" id="UP001319921"/>
    </source>
</evidence>
<sequence length="45" mass="5617">MVVKTLEREVSKEYVIKKFETEIAMKRRKYMMYYTKNPPIYYMVS</sequence>
<dbReference type="KEGG" id="scas:SACC_05200"/>
<accession>A0AAQ4CNX2</accession>
<dbReference type="GeneID" id="68865250"/>
<gene>
    <name evidence="1" type="ORF">SACC_05200</name>
</gene>
<proteinExistence type="predicted"/>
<keyword evidence="2" id="KW-1185">Reference proteome</keyword>
<protein>
    <submittedName>
        <fullName evidence="1">Uncharacterized protein</fullName>
    </submittedName>
</protein>
<organism evidence="1 2">
    <name type="scientific">Saccharolobus caldissimus</name>
    <dbReference type="NCBI Taxonomy" id="1702097"/>
    <lineage>
        <taxon>Archaea</taxon>
        <taxon>Thermoproteota</taxon>
        <taxon>Thermoprotei</taxon>
        <taxon>Sulfolobales</taxon>
        <taxon>Sulfolobaceae</taxon>
        <taxon>Saccharolobus</taxon>
    </lineage>
</organism>
<dbReference type="Proteomes" id="UP001319921">
    <property type="component" value="Chromosome"/>
</dbReference>
<reference evidence="1 2" key="1">
    <citation type="journal article" date="2022" name="Microbiol. Resour. Announc.">
        <title>Complete Genome Sequence of the Hyperthermophilic and Acidophilic Archaeon Saccharolobus caldissimus Strain HS-3T.</title>
        <authorList>
            <person name="Sakai H.D."/>
            <person name="Kurosawa N."/>
        </authorList>
    </citation>
    <scope>NUCLEOTIDE SEQUENCE [LARGE SCALE GENOMIC DNA]</scope>
    <source>
        <strain evidence="1 2">JCM32116</strain>
    </source>
</reference>
<dbReference type="RefSeq" id="WP_229571494.1">
    <property type="nucleotide sequence ID" value="NZ_AP025226.1"/>
</dbReference>